<organism evidence="2">
    <name type="scientific">Oryza punctata</name>
    <name type="common">Red rice</name>
    <dbReference type="NCBI Taxonomy" id="4537"/>
    <lineage>
        <taxon>Eukaryota</taxon>
        <taxon>Viridiplantae</taxon>
        <taxon>Streptophyta</taxon>
        <taxon>Embryophyta</taxon>
        <taxon>Tracheophyta</taxon>
        <taxon>Spermatophyta</taxon>
        <taxon>Magnoliopsida</taxon>
        <taxon>Liliopsida</taxon>
        <taxon>Poales</taxon>
        <taxon>Poaceae</taxon>
        <taxon>BOP clade</taxon>
        <taxon>Oryzoideae</taxon>
        <taxon>Oryzeae</taxon>
        <taxon>Oryzinae</taxon>
        <taxon>Oryza</taxon>
    </lineage>
</organism>
<dbReference type="AlphaFoldDB" id="A0A0E0L0B2"/>
<accession>A0A0E0L0B2</accession>
<evidence type="ECO:0008006" key="4">
    <source>
        <dbReference type="Google" id="ProtNLM"/>
    </source>
</evidence>
<reference evidence="2" key="1">
    <citation type="submission" date="2015-04" db="UniProtKB">
        <authorList>
            <consortium name="EnsemblPlants"/>
        </authorList>
    </citation>
    <scope>IDENTIFICATION</scope>
</reference>
<evidence type="ECO:0000256" key="1">
    <source>
        <dbReference type="SAM" id="MobiDB-lite"/>
    </source>
</evidence>
<proteinExistence type="predicted"/>
<dbReference type="EnsemblPlants" id="OPUNC05G08110.1">
    <property type="protein sequence ID" value="OPUNC05G08110.1"/>
    <property type="gene ID" value="OPUNC05G08110"/>
</dbReference>
<feature type="compositionally biased region" description="Basic and acidic residues" evidence="1">
    <location>
        <begin position="462"/>
        <end position="478"/>
    </location>
</feature>
<dbReference type="Proteomes" id="UP000026962">
    <property type="component" value="Chromosome 5"/>
</dbReference>
<protein>
    <recommendedName>
        <fullName evidence="4">Aminotransferase-like plant mobile domain-containing protein</fullName>
    </recommendedName>
</protein>
<evidence type="ECO:0000313" key="3">
    <source>
        <dbReference type="Proteomes" id="UP000026962"/>
    </source>
</evidence>
<dbReference type="OMA" id="YVEECPL"/>
<dbReference type="HOGENOM" id="CLU_006289_0_0_1"/>
<dbReference type="Gramene" id="OPUNC05G08110.1">
    <property type="protein sequence ID" value="OPUNC05G08110.1"/>
    <property type="gene ID" value="OPUNC05G08110"/>
</dbReference>
<sequence>MSLAQSREWSAFRIPTPYRQLLTNYQDVLLGHQDQPGAQPRGKPGSIHLLKPVLFSDSRAFAVPCHTATLAQQFITSTTKRWLEDQPMQLRMEISPNDKLMLWTRMLMVNLYERVYLKKACVTLGIMASIYKCQIDPSLVAAFLTYWNVDGHTLVTSQGEMGYPLHTMYDVMGIPISGCLYEEFIPLPSTVRGYVQTYHNHLYQAILLWVGLHLFGARFLYKQLSCPVMDPPFVIDFRDYESMDIKRAHNLFRDFNDAGTALRSLDFLGRSNIRFPTSDHEVELFDDRSPQAHRVISMAAVDFLVSCTVGSVNYRRGEISDNLSISIPPEHWEKGAQTEIKTLKYEAYRDREDIGSDRSGKDIEKIRACVTNSGNVTTHASPQASQQELLALSSRCETVLNSSAMTHMDPYGEGLSVPPDDISTLPADLLTREFPDLATLLDGGADPETGLYLDSPTFLDATQKDNSDSHLRENDEARTGASPDTGKEDTSHQVNPRKLCMDIEHIIAQVPQAPNINSDPVTLPKLPDVVSELLKKRPVQEDVVLKEINIILDLWSNFFSKPPPEIIRLMGGLRMLKRGEAQLPSTDLVLTQQDQINQHVTMLRTTQDEVNSSCVAFGSTDKSI</sequence>
<keyword evidence="3" id="KW-1185">Reference proteome</keyword>
<dbReference type="eggNOG" id="ENOG502SB7U">
    <property type="taxonomic scope" value="Eukaryota"/>
</dbReference>
<evidence type="ECO:0000313" key="2">
    <source>
        <dbReference type="EnsemblPlants" id="OPUNC05G08110.1"/>
    </source>
</evidence>
<reference evidence="2" key="2">
    <citation type="submission" date="2018-05" db="EMBL/GenBank/DDBJ databases">
        <title>OpunRS2 (Oryza punctata Reference Sequence Version 2).</title>
        <authorList>
            <person name="Zhang J."/>
            <person name="Kudrna D."/>
            <person name="Lee S."/>
            <person name="Talag J."/>
            <person name="Welchert J."/>
            <person name="Wing R.A."/>
        </authorList>
    </citation>
    <scope>NUCLEOTIDE SEQUENCE [LARGE SCALE GENOMIC DNA]</scope>
</reference>
<dbReference type="STRING" id="4537.A0A0E0L0B2"/>
<name>A0A0E0L0B2_ORYPU</name>
<feature type="region of interest" description="Disordered" evidence="1">
    <location>
        <begin position="451"/>
        <end position="493"/>
    </location>
</feature>